<keyword evidence="5" id="KW-0408">Iron</keyword>
<gene>
    <name evidence="8" type="ORF">TRIP_B250163</name>
</gene>
<proteinExistence type="predicted"/>
<keyword evidence="4" id="KW-0249">Electron transport</keyword>
<keyword evidence="2" id="KW-0004">4Fe-4S</keyword>
<keyword evidence="3" id="KW-0479">Metal-binding</keyword>
<evidence type="ECO:0000256" key="1">
    <source>
        <dbReference type="ARBA" id="ARBA00022448"/>
    </source>
</evidence>
<protein>
    <recommendedName>
        <fullName evidence="7">Cysteine-rich domain-containing protein</fullName>
    </recommendedName>
</protein>
<dbReference type="GO" id="GO:0051539">
    <property type="term" value="F:4 iron, 4 sulfur cluster binding"/>
    <property type="evidence" value="ECO:0007669"/>
    <property type="project" value="UniProtKB-KW"/>
</dbReference>
<dbReference type="InterPro" id="IPR004017">
    <property type="entry name" value="Cys_rich_dom"/>
</dbReference>
<dbReference type="GO" id="GO:0046872">
    <property type="term" value="F:metal ion binding"/>
    <property type="evidence" value="ECO:0007669"/>
    <property type="project" value="UniProtKB-KW"/>
</dbReference>
<dbReference type="AlphaFoldDB" id="A0A653A4S7"/>
<accession>A0A653A4S7</accession>
<evidence type="ECO:0000256" key="3">
    <source>
        <dbReference type="ARBA" id="ARBA00022723"/>
    </source>
</evidence>
<evidence type="ECO:0000313" key="8">
    <source>
        <dbReference type="EMBL" id="VBB43050.1"/>
    </source>
</evidence>
<evidence type="ECO:0000256" key="2">
    <source>
        <dbReference type="ARBA" id="ARBA00022485"/>
    </source>
</evidence>
<keyword evidence="6" id="KW-0411">Iron-sulfur</keyword>
<evidence type="ECO:0000256" key="6">
    <source>
        <dbReference type="ARBA" id="ARBA00023014"/>
    </source>
</evidence>
<dbReference type="PANTHER" id="PTHR43551">
    <property type="entry name" value="FUMARATE REDUCTASE IRON-SULFUR SUBUNIT"/>
    <property type="match status" value="1"/>
</dbReference>
<dbReference type="EMBL" id="UPXX01000018">
    <property type="protein sequence ID" value="VBB43050.1"/>
    <property type="molecule type" value="Genomic_DNA"/>
</dbReference>
<sequence>MVSVHDLLKEYIETGRIKLDKSIHHELTTIHDPCNYGRKSQKAFGHGYFEEPRWITQQCCENFVEMQPNRMNNFCCGAGGGAWAMPYENERIYYGRVKAQQIRDTGAELVIAPCHNCRDQIMKSLTKEYDLGIETKYLWELVADSLIVEPWSEEEIEQARALRDEQFERDGIDLEAEMY</sequence>
<evidence type="ECO:0000256" key="4">
    <source>
        <dbReference type="ARBA" id="ARBA00022982"/>
    </source>
</evidence>
<feature type="domain" description="Cysteine-rich" evidence="7">
    <location>
        <begin position="29"/>
        <end position="121"/>
    </location>
</feature>
<keyword evidence="1" id="KW-0813">Transport</keyword>
<organism evidence="8">
    <name type="scientific">Uncultured Desulfatiglans sp</name>
    <dbReference type="NCBI Taxonomy" id="1748965"/>
    <lineage>
        <taxon>Bacteria</taxon>
        <taxon>Pseudomonadati</taxon>
        <taxon>Thermodesulfobacteriota</taxon>
        <taxon>Desulfobacteria</taxon>
        <taxon>Desulfatiglandales</taxon>
        <taxon>Desulfatiglandaceae</taxon>
        <taxon>Desulfatiglans</taxon>
        <taxon>environmental samples</taxon>
    </lineage>
</organism>
<dbReference type="Pfam" id="PF02754">
    <property type="entry name" value="CCG"/>
    <property type="match status" value="1"/>
</dbReference>
<dbReference type="GO" id="GO:0016491">
    <property type="term" value="F:oxidoreductase activity"/>
    <property type="evidence" value="ECO:0007669"/>
    <property type="project" value="UniProtKB-ARBA"/>
</dbReference>
<dbReference type="PANTHER" id="PTHR43551:SF1">
    <property type="entry name" value="HETERODISULFIDE REDUCTASE"/>
    <property type="match status" value="1"/>
</dbReference>
<evidence type="ECO:0000259" key="7">
    <source>
        <dbReference type="Pfam" id="PF02754"/>
    </source>
</evidence>
<reference evidence="8" key="1">
    <citation type="submission" date="2018-07" db="EMBL/GenBank/DDBJ databases">
        <authorList>
            <consortium name="Genoscope - CEA"/>
            <person name="William W."/>
        </authorList>
    </citation>
    <scope>NUCLEOTIDE SEQUENCE</scope>
    <source>
        <strain evidence="8">IK1</strain>
    </source>
</reference>
<name>A0A653A4S7_UNCDX</name>
<evidence type="ECO:0000256" key="5">
    <source>
        <dbReference type="ARBA" id="ARBA00023004"/>
    </source>
</evidence>